<protein>
    <submittedName>
        <fullName evidence="1">Uncharacterized protein</fullName>
    </submittedName>
</protein>
<organism evidence="1 2">
    <name type="scientific">Rhizophagus irregularis (strain DAOM 197198w)</name>
    <name type="common">Glomus intraradices</name>
    <dbReference type="NCBI Taxonomy" id="1432141"/>
    <lineage>
        <taxon>Eukaryota</taxon>
        <taxon>Fungi</taxon>
        <taxon>Fungi incertae sedis</taxon>
        <taxon>Mucoromycota</taxon>
        <taxon>Glomeromycotina</taxon>
        <taxon>Glomeromycetes</taxon>
        <taxon>Glomerales</taxon>
        <taxon>Glomeraceae</taxon>
        <taxon>Rhizophagus</taxon>
    </lineage>
</organism>
<comment type="caution">
    <text evidence="1">The sequence shown here is derived from an EMBL/GenBank/DDBJ whole genome shotgun (WGS) entry which is preliminary data.</text>
</comment>
<dbReference type="PANTHER" id="PTHR31424">
    <property type="entry name" value="PROTEIN CBG23806"/>
    <property type="match status" value="1"/>
</dbReference>
<keyword evidence="2" id="KW-1185">Reference proteome</keyword>
<evidence type="ECO:0000313" key="2">
    <source>
        <dbReference type="Proteomes" id="UP000022910"/>
    </source>
</evidence>
<evidence type="ECO:0000313" key="1">
    <source>
        <dbReference type="EMBL" id="EXX79179.1"/>
    </source>
</evidence>
<proteinExistence type="predicted"/>
<dbReference type="EMBL" id="JEMT01005090">
    <property type="protein sequence ID" value="EXX79179.1"/>
    <property type="molecule type" value="Genomic_DNA"/>
</dbReference>
<sequence>MVSKSREPICLRSMELENGTNIINIKYNSTLDPIRLDAYIRACDEALLGRDGYRRLAAVEQPILDDDEYQENSDGIVVNEQEIGNGVYQSIRTLLQTLIPIWNKSVSPILQPGDTINLKLSGDGRNVDHKQNHVMLTFCLLNKKDEVLKPDHQHCICLYVGKEKYETLAKVGHLFKFQLSDLQENGIFVDGVHWSIELFFSGDWKFMYNIMGLNAPNSKYFCLYCDCDSSARWDINLKWKINKNTQSKKKPELFPAIRQENYIPDELHLLLRISDVLMECLFNDLFKKKDFERLIKSQIEQAMKSINVHFEFFKSKFHSGKWDWTSLMGPDKKKVLQHFPVTNFISGKRGEDIQELWRNFYDLYMIIRRPSLTDSEIDDLEVKVKEWIYLF</sequence>
<dbReference type="AlphaFoldDB" id="A0A015LHN9"/>
<dbReference type="HOGENOM" id="CLU_024816_1_0_1"/>
<dbReference type="OrthoDB" id="2371612at2759"/>
<reference evidence="1 2" key="1">
    <citation type="submission" date="2014-02" db="EMBL/GenBank/DDBJ databases">
        <title>Single nucleus genome sequencing reveals high similarity among nuclei of an endomycorrhizal fungus.</title>
        <authorList>
            <person name="Lin K."/>
            <person name="Geurts R."/>
            <person name="Zhang Z."/>
            <person name="Limpens E."/>
            <person name="Saunders D.G."/>
            <person name="Mu D."/>
            <person name="Pang E."/>
            <person name="Cao H."/>
            <person name="Cha H."/>
            <person name="Lin T."/>
            <person name="Zhou Q."/>
            <person name="Shang Y."/>
            <person name="Li Y."/>
            <person name="Ivanov S."/>
            <person name="Sharma T."/>
            <person name="Velzen R.V."/>
            <person name="Ruijter N.D."/>
            <person name="Aanen D.K."/>
            <person name="Win J."/>
            <person name="Kamoun S."/>
            <person name="Bisseling T."/>
            <person name="Huang S."/>
        </authorList>
    </citation>
    <scope>NUCLEOTIDE SEQUENCE [LARGE SCALE GENOMIC DNA]</scope>
    <source>
        <strain evidence="2">DAOM197198w</strain>
    </source>
</reference>
<name>A0A015LHN9_RHIIW</name>
<dbReference type="PANTHER" id="PTHR31424:SF5">
    <property type="entry name" value="APPLE DOMAIN-CONTAINING PROTEIN"/>
    <property type="match status" value="1"/>
</dbReference>
<accession>A0A015LHN9</accession>
<gene>
    <name evidence="1" type="ORF">RirG_008140</name>
</gene>
<dbReference type="Proteomes" id="UP000022910">
    <property type="component" value="Unassembled WGS sequence"/>
</dbReference>